<organism evidence="1 2">
    <name type="scientific">Tanacetum coccineum</name>
    <dbReference type="NCBI Taxonomy" id="301880"/>
    <lineage>
        <taxon>Eukaryota</taxon>
        <taxon>Viridiplantae</taxon>
        <taxon>Streptophyta</taxon>
        <taxon>Embryophyta</taxon>
        <taxon>Tracheophyta</taxon>
        <taxon>Spermatophyta</taxon>
        <taxon>Magnoliopsida</taxon>
        <taxon>eudicotyledons</taxon>
        <taxon>Gunneridae</taxon>
        <taxon>Pentapetalae</taxon>
        <taxon>asterids</taxon>
        <taxon>campanulids</taxon>
        <taxon>Asterales</taxon>
        <taxon>Asteraceae</taxon>
        <taxon>Asteroideae</taxon>
        <taxon>Anthemideae</taxon>
        <taxon>Anthemidinae</taxon>
        <taxon>Tanacetum</taxon>
    </lineage>
</organism>
<gene>
    <name evidence="1" type="ORF">Tco_0769853</name>
</gene>
<dbReference type="EMBL" id="BQNB010011179">
    <property type="protein sequence ID" value="GJS87217.1"/>
    <property type="molecule type" value="Genomic_DNA"/>
</dbReference>
<proteinExistence type="predicted"/>
<name>A0ABQ4ZDH3_9ASTR</name>
<evidence type="ECO:0000313" key="1">
    <source>
        <dbReference type="EMBL" id="GJS87217.1"/>
    </source>
</evidence>
<evidence type="ECO:0000313" key="2">
    <source>
        <dbReference type="Proteomes" id="UP001151760"/>
    </source>
</evidence>
<reference evidence="1" key="2">
    <citation type="submission" date="2022-01" db="EMBL/GenBank/DDBJ databases">
        <authorList>
            <person name="Yamashiro T."/>
            <person name="Shiraishi A."/>
            <person name="Satake H."/>
            <person name="Nakayama K."/>
        </authorList>
    </citation>
    <scope>NUCLEOTIDE SEQUENCE</scope>
</reference>
<reference evidence="1" key="1">
    <citation type="journal article" date="2022" name="Int. J. Mol. Sci.">
        <title>Draft Genome of Tanacetum Coccineum: Genomic Comparison of Closely Related Tanacetum-Family Plants.</title>
        <authorList>
            <person name="Yamashiro T."/>
            <person name="Shiraishi A."/>
            <person name="Nakayama K."/>
            <person name="Satake H."/>
        </authorList>
    </citation>
    <scope>NUCLEOTIDE SEQUENCE</scope>
</reference>
<sequence>MLVQAQASGHILHEEELVFLADLGIPEAQATQTIITQNAAYQANDLDAYDSDCDELNTAKVALMVNLSQYCLDPLDELNVVNHPETGITSDSNIIPYSQYVIESQQATVQNSNSSAQQDALILSVIEQLKNQVFNCTKINLENKSVNDTLTTELERFKEQVKVLKEGQNVDLRSNNISDSSAQSIEIDLLKQTLSKHLKEKKSLI</sequence>
<keyword evidence="2" id="KW-1185">Reference proteome</keyword>
<accession>A0ABQ4ZDH3</accession>
<comment type="caution">
    <text evidence="1">The sequence shown here is derived from an EMBL/GenBank/DDBJ whole genome shotgun (WGS) entry which is preliminary data.</text>
</comment>
<protein>
    <submittedName>
        <fullName evidence="1">Uncharacterized protein</fullName>
    </submittedName>
</protein>
<dbReference type="Proteomes" id="UP001151760">
    <property type="component" value="Unassembled WGS sequence"/>
</dbReference>